<dbReference type="InterPro" id="IPR012651">
    <property type="entry name" value="Thia_Transptr_ThiT"/>
</dbReference>
<gene>
    <name evidence="2" type="ORF">SAMN05216180_0642</name>
</gene>
<keyword evidence="3" id="KW-1185">Reference proteome</keyword>
<accession>A0A1H7ZFX4</accession>
<evidence type="ECO:0000256" key="1">
    <source>
        <dbReference type="SAM" id="Phobius"/>
    </source>
</evidence>
<dbReference type="AlphaFoldDB" id="A0A1H7ZFX4"/>
<keyword evidence="1" id="KW-0472">Membrane</keyword>
<dbReference type="STRING" id="474960.SAMN05216180_0642"/>
<evidence type="ECO:0000313" key="2">
    <source>
        <dbReference type="EMBL" id="SEM57173.1"/>
    </source>
</evidence>
<sequence length="190" mass="21172">MTQTKKTRIMAECAVMVAMSAVLQMIPFIKFPQGGTVTLASMVPIVFIALRHGVKWGLLTSFVGSLVQMLLGGINPPPTETFFWFTMVVLLDYVIAYTVLGLAPFFAKPFRNQLVGAGVGAFSVTLLRYICHIISGILIWHVYAPEGQPVWLYSISYNGSYMIPEMIITVIVVVLLWKFVAMRALKNRHV</sequence>
<dbReference type="OrthoDB" id="9795813at2"/>
<name>A0A1H7ZFX4_9FIRM</name>
<evidence type="ECO:0000313" key="3">
    <source>
        <dbReference type="Proteomes" id="UP000199158"/>
    </source>
</evidence>
<feature type="transmembrane region" description="Helical" evidence="1">
    <location>
        <begin position="57"/>
        <end position="76"/>
    </location>
</feature>
<feature type="transmembrane region" description="Helical" evidence="1">
    <location>
        <begin position="114"/>
        <end position="141"/>
    </location>
</feature>
<dbReference type="GO" id="GO:0015234">
    <property type="term" value="F:thiamine transmembrane transporter activity"/>
    <property type="evidence" value="ECO:0007669"/>
    <property type="project" value="InterPro"/>
</dbReference>
<keyword evidence="1" id="KW-1133">Transmembrane helix</keyword>
<reference evidence="2 3" key="1">
    <citation type="submission" date="2016-10" db="EMBL/GenBank/DDBJ databases">
        <authorList>
            <person name="de Groot N.N."/>
        </authorList>
    </citation>
    <scope>NUCLEOTIDE SEQUENCE [LARGE SCALE GENOMIC DNA]</scope>
    <source>
        <strain evidence="2 3">CGMCC 1.5070</strain>
    </source>
</reference>
<feature type="transmembrane region" description="Helical" evidence="1">
    <location>
        <begin position="82"/>
        <end position="107"/>
    </location>
</feature>
<dbReference type="Pfam" id="PF09515">
    <property type="entry name" value="Thia_YuaJ"/>
    <property type="match status" value="1"/>
</dbReference>
<keyword evidence="1" id="KW-0812">Transmembrane</keyword>
<feature type="transmembrane region" description="Helical" evidence="1">
    <location>
        <begin position="9"/>
        <end position="26"/>
    </location>
</feature>
<organism evidence="2 3">
    <name type="scientific">Hydrogenoanaerobacterium saccharovorans</name>
    <dbReference type="NCBI Taxonomy" id="474960"/>
    <lineage>
        <taxon>Bacteria</taxon>
        <taxon>Bacillati</taxon>
        <taxon>Bacillota</taxon>
        <taxon>Clostridia</taxon>
        <taxon>Eubacteriales</taxon>
        <taxon>Oscillospiraceae</taxon>
        <taxon>Hydrogenoanaerobacterium</taxon>
    </lineage>
</organism>
<feature type="transmembrane region" description="Helical" evidence="1">
    <location>
        <begin position="161"/>
        <end position="180"/>
    </location>
</feature>
<proteinExistence type="predicted"/>
<dbReference type="GO" id="GO:0005886">
    <property type="term" value="C:plasma membrane"/>
    <property type="evidence" value="ECO:0007669"/>
    <property type="project" value="InterPro"/>
</dbReference>
<dbReference type="RefSeq" id="WP_092751560.1">
    <property type="nucleotide sequence ID" value="NZ_FOCG01000001.1"/>
</dbReference>
<dbReference type="EMBL" id="FOCG01000001">
    <property type="protein sequence ID" value="SEM57173.1"/>
    <property type="molecule type" value="Genomic_DNA"/>
</dbReference>
<dbReference type="Proteomes" id="UP000199158">
    <property type="component" value="Unassembled WGS sequence"/>
</dbReference>
<feature type="transmembrane region" description="Helical" evidence="1">
    <location>
        <begin position="32"/>
        <end position="50"/>
    </location>
</feature>
<dbReference type="NCBIfam" id="TIGR02357">
    <property type="entry name" value="ECF_ThiT_YuaJ"/>
    <property type="match status" value="1"/>
</dbReference>
<dbReference type="Gene3D" id="1.10.1760.20">
    <property type="match status" value="1"/>
</dbReference>
<protein>
    <submittedName>
        <fullName evidence="2">Thiamine transporter</fullName>
    </submittedName>
</protein>